<dbReference type="Proteomes" id="UP000269923">
    <property type="component" value="Unassembled WGS sequence"/>
</dbReference>
<reference evidence="4 5" key="1">
    <citation type="submission" date="2018-11" db="EMBL/GenBank/DDBJ databases">
        <title>Genomes From Bacteria Associated with the Canine Oral Cavity: a Test Case for Automated Genome-Based Taxonomic Assignment.</title>
        <authorList>
            <person name="Coil D.A."/>
            <person name="Jospin G."/>
            <person name="Darling A.E."/>
            <person name="Wallis C."/>
            <person name="Davis I.J."/>
            <person name="Harris S."/>
            <person name="Eisen J.A."/>
            <person name="Holcombe L.J."/>
            <person name="O'Flynn C."/>
        </authorList>
    </citation>
    <scope>NUCLEOTIDE SEQUENCE [LARGE SCALE GENOMIC DNA]</scope>
    <source>
        <strain evidence="4 5">COT-280</strain>
    </source>
</reference>
<accession>A0A3P2A4D7</accession>
<dbReference type="AlphaFoldDB" id="A0A3P2A4D7"/>
<protein>
    <submittedName>
        <fullName evidence="4">AsmA family protein</fullName>
    </submittedName>
</protein>
<dbReference type="PANTHER" id="PTHR30441:SF4">
    <property type="entry name" value="PROTEIN ASMA"/>
    <property type="match status" value="1"/>
</dbReference>
<comment type="caution">
    <text evidence="4">The sequence shown here is derived from an EMBL/GenBank/DDBJ whole genome shotgun (WGS) entry which is preliminary data.</text>
</comment>
<dbReference type="OrthoDB" id="8606253at2"/>
<keyword evidence="2" id="KW-0472">Membrane</keyword>
<feature type="transmembrane region" description="Helical" evidence="2">
    <location>
        <begin position="6"/>
        <end position="25"/>
    </location>
</feature>
<keyword evidence="5" id="KW-1185">Reference proteome</keyword>
<dbReference type="InterPro" id="IPR007844">
    <property type="entry name" value="AsmA"/>
</dbReference>
<feature type="transmembrane region" description="Helical" evidence="2">
    <location>
        <begin position="32"/>
        <end position="52"/>
    </location>
</feature>
<evidence type="ECO:0000259" key="3">
    <source>
        <dbReference type="Pfam" id="PF05170"/>
    </source>
</evidence>
<dbReference type="InterPro" id="IPR052894">
    <property type="entry name" value="AsmA-related"/>
</dbReference>
<feature type="compositionally biased region" description="Basic and acidic residues" evidence="1">
    <location>
        <begin position="717"/>
        <end position="728"/>
    </location>
</feature>
<feature type="region of interest" description="Disordered" evidence="1">
    <location>
        <begin position="717"/>
        <end position="737"/>
    </location>
</feature>
<name>A0A3P2A4D7_9NEIS</name>
<feature type="domain" description="AsmA" evidence="3">
    <location>
        <begin position="382"/>
        <end position="632"/>
    </location>
</feature>
<proteinExistence type="predicted"/>
<gene>
    <name evidence="4" type="ORF">EII21_07290</name>
</gene>
<organism evidence="4 5">
    <name type="scientific">Conchiformibius steedae</name>
    <dbReference type="NCBI Taxonomy" id="153493"/>
    <lineage>
        <taxon>Bacteria</taxon>
        <taxon>Pseudomonadati</taxon>
        <taxon>Pseudomonadota</taxon>
        <taxon>Betaproteobacteria</taxon>
        <taxon>Neisseriales</taxon>
        <taxon>Neisseriaceae</taxon>
        <taxon>Conchiformibius</taxon>
    </lineage>
</organism>
<dbReference type="GO" id="GO:0090313">
    <property type="term" value="P:regulation of protein targeting to membrane"/>
    <property type="evidence" value="ECO:0007669"/>
    <property type="project" value="TreeGrafter"/>
</dbReference>
<dbReference type="GO" id="GO:0005886">
    <property type="term" value="C:plasma membrane"/>
    <property type="evidence" value="ECO:0007669"/>
    <property type="project" value="TreeGrafter"/>
</dbReference>
<evidence type="ECO:0000256" key="2">
    <source>
        <dbReference type="SAM" id="Phobius"/>
    </source>
</evidence>
<dbReference type="Pfam" id="PF05170">
    <property type="entry name" value="AsmA"/>
    <property type="match status" value="2"/>
</dbReference>
<evidence type="ECO:0000313" key="4">
    <source>
        <dbReference type="EMBL" id="RRD89835.1"/>
    </source>
</evidence>
<keyword evidence="2" id="KW-0812">Transmembrane</keyword>
<sequence length="737" mass="81857">MGAFLLKFRLYGWICVAMLMFYLRYRRGWLKVALLLAMIPLLLAAGAYAVLYRISGYTFLQQQTAAALAGTQRKANFDADVGRTLFPRPTIVLRHFSLTEADGQTPVLRAKEMRVGLAWRSLLGQPEVEKLVLQDVGALAVRGDNGQWNFSDFLDKPAGKIAVNRVQIANGNLMIQAFGRQIELKNVDYRQSREDGAHFPYSLRATATHPAWQKLELSAHGQAVWDKGMFTLPDLLVQFDGMENNESFSGSLSGKVRFPNRVFHAEQGKLIFRSNRFASHTDLNIGRMFQQNDHLQIYDVNSVFTGNDEQRRYNGTLTVKQAQLAQGHLLVPQLAADLAAQASGSERLHVDITGAAGWQPEQGFAMPDFKLSTRQEKTGGVPRFVSEWTGGLSLGGMENWQIQAQGSFDRHPAMFELKRDGDNIDGQVELAKLNLGNYLDNFSRHADHPYPAWLKDRLKTNILITINALNVPGLEIFNIRTVLKADEAQAQFSPLIADLYSGHAEGSLSISNSRPTQYTLKQKAESVQIRPLMQDLFRNSSLSGKGKADLNFTTSGSNRRELTENLSGSLNINVENGFWHGISIRELMKAATAEDAAEDGTLALGDDDTKRSTPFDTFELKAKIQNGVSKHRTDGRFSAPAVRMVGKGETNLYSGMMSEDLSIVSNNGRDTLPLRLSGSMDNPSISLNYNKITSGLNTPKEKQQAVTGALKKQWEWIKEQSRKTKQESASEAAAPKP</sequence>
<evidence type="ECO:0000313" key="5">
    <source>
        <dbReference type="Proteomes" id="UP000269923"/>
    </source>
</evidence>
<dbReference type="EMBL" id="RQYC01000010">
    <property type="protein sequence ID" value="RRD89835.1"/>
    <property type="molecule type" value="Genomic_DNA"/>
</dbReference>
<evidence type="ECO:0000256" key="1">
    <source>
        <dbReference type="SAM" id="MobiDB-lite"/>
    </source>
</evidence>
<keyword evidence="2" id="KW-1133">Transmembrane helix</keyword>
<dbReference type="PANTHER" id="PTHR30441">
    <property type="entry name" value="DUF748 DOMAIN-CONTAINING PROTEIN"/>
    <property type="match status" value="1"/>
</dbReference>
<dbReference type="STRING" id="1121352.GCA_000620925_00075"/>
<feature type="domain" description="AsmA" evidence="3">
    <location>
        <begin position="30"/>
        <end position="170"/>
    </location>
</feature>